<sequence>MRSPSLGEGSGWRRLGDRPVTDRGAVAAEFVAVMPAVIVMLLVLLTLSQYGVTQLRLQDAAAVAVRAVVRGDPVPDAHEGHRLEVATRDGLVCVRASAAPQGVTRVLPMPSLSAESCASKSAL</sequence>
<evidence type="ECO:0000313" key="4">
    <source>
        <dbReference type="Proteomes" id="UP001321506"/>
    </source>
</evidence>
<dbReference type="Pfam" id="PF07811">
    <property type="entry name" value="TadE"/>
    <property type="match status" value="1"/>
</dbReference>
<dbReference type="Proteomes" id="UP001321506">
    <property type="component" value="Unassembled WGS sequence"/>
</dbReference>
<proteinExistence type="predicted"/>
<dbReference type="RefSeq" id="WP_281489063.1">
    <property type="nucleotide sequence ID" value="NZ_JASATX010000004.1"/>
</dbReference>
<name>A0AAW6T840_9MICO</name>
<keyword evidence="4" id="KW-1185">Reference proteome</keyword>
<gene>
    <name evidence="3" type="ORF">QF206_09890</name>
</gene>
<dbReference type="InterPro" id="IPR012495">
    <property type="entry name" value="TadE-like_dom"/>
</dbReference>
<feature type="transmembrane region" description="Helical" evidence="1">
    <location>
        <begin position="25"/>
        <end position="47"/>
    </location>
</feature>
<accession>A0AAW6T840</accession>
<protein>
    <submittedName>
        <fullName evidence="3">Pilus assembly protein</fullName>
    </submittedName>
</protein>
<organism evidence="3 4">
    <name type="scientific">Ruicaihuangia caeni</name>
    <dbReference type="NCBI Taxonomy" id="3042517"/>
    <lineage>
        <taxon>Bacteria</taxon>
        <taxon>Bacillati</taxon>
        <taxon>Actinomycetota</taxon>
        <taxon>Actinomycetes</taxon>
        <taxon>Micrococcales</taxon>
        <taxon>Microbacteriaceae</taxon>
        <taxon>Ruicaihuangia</taxon>
    </lineage>
</organism>
<evidence type="ECO:0000256" key="1">
    <source>
        <dbReference type="SAM" id="Phobius"/>
    </source>
</evidence>
<feature type="domain" description="TadE-like" evidence="2">
    <location>
        <begin position="24"/>
        <end position="66"/>
    </location>
</feature>
<evidence type="ECO:0000259" key="2">
    <source>
        <dbReference type="Pfam" id="PF07811"/>
    </source>
</evidence>
<evidence type="ECO:0000313" key="3">
    <source>
        <dbReference type="EMBL" id="MDI2099271.1"/>
    </source>
</evidence>
<comment type="caution">
    <text evidence="3">The sequence shown here is derived from an EMBL/GenBank/DDBJ whole genome shotgun (WGS) entry which is preliminary data.</text>
</comment>
<keyword evidence="1" id="KW-1133">Transmembrane helix</keyword>
<reference evidence="3 4" key="1">
    <citation type="submission" date="2023-04" db="EMBL/GenBank/DDBJ databases">
        <title>Klugiella caeni sp. nov. isolated from the sludge of biochemical tank.</title>
        <authorList>
            <person name="Geng K."/>
        </authorList>
    </citation>
    <scope>NUCLEOTIDE SEQUENCE [LARGE SCALE GENOMIC DNA]</scope>
    <source>
        <strain evidence="3 4">YN-L-19</strain>
    </source>
</reference>
<keyword evidence="1" id="KW-0472">Membrane</keyword>
<dbReference type="EMBL" id="JASATX010000004">
    <property type="protein sequence ID" value="MDI2099271.1"/>
    <property type="molecule type" value="Genomic_DNA"/>
</dbReference>
<dbReference type="AlphaFoldDB" id="A0AAW6T840"/>
<keyword evidence="1" id="KW-0812">Transmembrane</keyword>